<protein>
    <submittedName>
        <fullName evidence="4">Uncharacterized protein</fullName>
    </submittedName>
</protein>
<keyword evidence="2" id="KW-0812">Transmembrane</keyword>
<feature type="transmembrane region" description="Helical" evidence="2">
    <location>
        <begin position="38"/>
        <end position="59"/>
    </location>
</feature>
<accession>A0A1I7TLB9</accession>
<reference evidence="4" key="1">
    <citation type="submission" date="2016-11" db="UniProtKB">
        <authorList>
            <consortium name="WormBaseParasite"/>
        </authorList>
    </citation>
    <scope>IDENTIFICATION</scope>
</reference>
<evidence type="ECO:0000256" key="1">
    <source>
        <dbReference type="SAM" id="MobiDB-lite"/>
    </source>
</evidence>
<evidence type="ECO:0000313" key="3">
    <source>
        <dbReference type="Proteomes" id="UP000095282"/>
    </source>
</evidence>
<dbReference type="Proteomes" id="UP000095282">
    <property type="component" value="Unplaced"/>
</dbReference>
<evidence type="ECO:0000313" key="4">
    <source>
        <dbReference type="WBParaSite" id="Csp11.Scaffold628.g7054.t1"/>
    </source>
</evidence>
<keyword evidence="2" id="KW-1133">Transmembrane helix</keyword>
<sequence>MLTATNQRPVGSTTSENLFSVKTVNETTASQREVVESLFRVMLLFLFGILGLGILARIFDCLEVEPEEPNQVAPPPVEPETKTVSGREIDSMKECPPEIKVFSIQ</sequence>
<organism evidence="3 4">
    <name type="scientific">Caenorhabditis tropicalis</name>
    <dbReference type="NCBI Taxonomy" id="1561998"/>
    <lineage>
        <taxon>Eukaryota</taxon>
        <taxon>Metazoa</taxon>
        <taxon>Ecdysozoa</taxon>
        <taxon>Nematoda</taxon>
        <taxon>Chromadorea</taxon>
        <taxon>Rhabditida</taxon>
        <taxon>Rhabditina</taxon>
        <taxon>Rhabditomorpha</taxon>
        <taxon>Rhabditoidea</taxon>
        <taxon>Rhabditidae</taxon>
        <taxon>Peloderinae</taxon>
        <taxon>Caenorhabditis</taxon>
    </lineage>
</organism>
<dbReference type="AlphaFoldDB" id="A0A1I7TLB9"/>
<dbReference type="WBParaSite" id="Csp11.Scaffold628.g7054.t1">
    <property type="protein sequence ID" value="Csp11.Scaffold628.g7054.t1"/>
    <property type="gene ID" value="Csp11.Scaffold628.g7054"/>
</dbReference>
<keyword evidence="2" id="KW-0472">Membrane</keyword>
<proteinExistence type="predicted"/>
<evidence type="ECO:0000256" key="2">
    <source>
        <dbReference type="SAM" id="Phobius"/>
    </source>
</evidence>
<feature type="compositionally biased region" description="Basic and acidic residues" evidence="1">
    <location>
        <begin position="79"/>
        <end position="90"/>
    </location>
</feature>
<name>A0A1I7TLB9_9PELO</name>
<keyword evidence="3" id="KW-1185">Reference proteome</keyword>
<feature type="region of interest" description="Disordered" evidence="1">
    <location>
        <begin position="68"/>
        <end position="90"/>
    </location>
</feature>